<dbReference type="InterPro" id="IPR041400">
    <property type="entry name" value="PARP16_N"/>
</dbReference>
<name>D2VTM9_NAEGR</name>
<dbReference type="eggNOG" id="ENOG502QPRC">
    <property type="taxonomic scope" value="Eukaryota"/>
</dbReference>
<keyword evidence="8" id="KW-1185">Reference proteome</keyword>
<dbReference type="EMBL" id="GG738896">
    <property type="protein sequence ID" value="EFC39960.1"/>
    <property type="molecule type" value="Genomic_DNA"/>
</dbReference>
<dbReference type="Pfam" id="PF18084">
    <property type="entry name" value="ARTD15_N"/>
    <property type="match status" value="1"/>
</dbReference>
<dbReference type="InParanoid" id="D2VTM9"/>
<dbReference type="AlphaFoldDB" id="D2VTM9"/>
<reference evidence="7 8" key="1">
    <citation type="journal article" date="2010" name="Cell">
        <title>The genome of Naegleria gruberi illuminates early eukaryotic versatility.</title>
        <authorList>
            <person name="Fritz-Laylin L.K."/>
            <person name="Prochnik S.E."/>
            <person name="Ginger M.L."/>
            <person name="Dacks J.B."/>
            <person name="Carpenter M.L."/>
            <person name="Field M.C."/>
            <person name="Kuo A."/>
            <person name="Paredez A."/>
            <person name="Chapman J."/>
            <person name="Pham J."/>
            <person name="Shu S."/>
            <person name="Neupane R."/>
            <person name="Cipriano M."/>
            <person name="Mancuso J."/>
            <person name="Tu H."/>
            <person name="Salamov A."/>
            <person name="Lindquist E."/>
            <person name="Shapiro H."/>
            <person name="Lucas S."/>
            <person name="Grigoriev I.V."/>
            <person name="Cande W.Z."/>
            <person name="Fulton C."/>
            <person name="Rokhsar D.S."/>
            <person name="Dawson S.C."/>
        </authorList>
    </citation>
    <scope>NUCLEOTIDE SEQUENCE [LARGE SCALE GENOMIC DNA]</scope>
    <source>
        <strain evidence="7 8">NEG-M</strain>
    </source>
</reference>
<dbReference type="Pfam" id="PF00644">
    <property type="entry name" value="PARP"/>
    <property type="match status" value="1"/>
</dbReference>
<keyword evidence="1 5" id="KW-0328">Glycosyltransferase</keyword>
<dbReference type="PROSITE" id="PS51059">
    <property type="entry name" value="PARP_CATALYTIC"/>
    <property type="match status" value="1"/>
</dbReference>
<keyword evidence="4 5" id="KW-0520">NAD</keyword>
<dbReference type="STRING" id="5762.D2VTM9"/>
<evidence type="ECO:0000256" key="2">
    <source>
        <dbReference type="ARBA" id="ARBA00022679"/>
    </source>
</evidence>
<keyword evidence="3" id="KW-0548">Nucleotidyltransferase</keyword>
<dbReference type="GO" id="GO:0016779">
    <property type="term" value="F:nucleotidyltransferase activity"/>
    <property type="evidence" value="ECO:0007669"/>
    <property type="project" value="UniProtKB-KW"/>
</dbReference>
<dbReference type="Gene3D" id="3.90.228.10">
    <property type="match status" value="1"/>
</dbReference>
<dbReference type="EC" id="2.4.2.-" evidence="5"/>
<dbReference type="SUPFAM" id="SSF56399">
    <property type="entry name" value="ADP-ribosylation"/>
    <property type="match status" value="1"/>
</dbReference>
<sequence length="668" mass="76388">MSSSSVLTKERLSELLGEFKKGEDPVVRTFRIVNFGPGELELDINVDFFGLKEFLCHIVKVSEDLICATYDGNEEYIEIQNGLENTIKTFMDSLVQKRDDYLMNEVGTPTPGTGKGNSQKIFDLDDDDMVDDFEEDGEMQDQLTCHVNDAKTYFDTKFVSLISQIYNVRLNVIVDDMTTEMKKEYGINSQNNWFTMSINFAPDYLTHDTSPRVQYKPELAHLRSGFAEQMEHVLTKYIDFRWEQLKFDKTTRFGAADLKLAQWSSKTTQKEKKEIISKFLKEKKIHTAKALALYYTNVIPEAAEELLRECGYIQQNLYTYDKALVSGHEPKTNFILEMLTYLVLRVQSCNHFCCGCDDSIECHDLLPVSQENRPVICTKFKCQFEYIELGVCNSIPIVICPSSIHTDILENGDVVDIMVSMAYSAATSGRKELIFDPFPEYLIKGSTKNFNSVVQALDRLPSIAEMKNHCENESELRKFLHPEAYEILRWLLSCKRCAIVKMPEKKRIQEMQTQYQYIMMMDNPEKAATFSQNRKKYGSYWAFHGSAIENFHSILRNGLVNASNTKLMTTGAAYGPGVYMARESATSFGYSRMGTSWAKSQFGNVSNLRCVMICEVNKAPGVPTTASPYYVVPQAEHITTRFFCFYPKSDTNVNVIADNIKCLKDFVE</sequence>
<dbReference type="InterPro" id="IPR051838">
    <property type="entry name" value="ARTD_PARP"/>
</dbReference>
<dbReference type="RefSeq" id="XP_002672704.1">
    <property type="nucleotide sequence ID" value="XM_002672658.1"/>
</dbReference>
<dbReference type="GO" id="GO:0003950">
    <property type="term" value="F:NAD+ poly-ADP-ribosyltransferase activity"/>
    <property type="evidence" value="ECO:0007669"/>
    <property type="project" value="UniProtKB-UniRule"/>
</dbReference>
<dbReference type="GeneID" id="8854372"/>
<evidence type="ECO:0000313" key="8">
    <source>
        <dbReference type="Proteomes" id="UP000006671"/>
    </source>
</evidence>
<evidence type="ECO:0000256" key="1">
    <source>
        <dbReference type="ARBA" id="ARBA00022676"/>
    </source>
</evidence>
<evidence type="ECO:0000256" key="4">
    <source>
        <dbReference type="ARBA" id="ARBA00023027"/>
    </source>
</evidence>
<protein>
    <recommendedName>
        <fullName evidence="5">Poly [ADP-ribose] polymerase</fullName>
        <shortName evidence="5">PARP</shortName>
        <ecNumber evidence="5">2.4.2.-</ecNumber>
    </recommendedName>
</protein>
<evidence type="ECO:0000256" key="3">
    <source>
        <dbReference type="ARBA" id="ARBA00022695"/>
    </source>
</evidence>
<dbReference type="KEGG" id="ngr:NAEGRDRAFT_81181"/>
<dbReference type="Proteomes" id="UP000006671">
    <property type="component" value="Unassembled WGS sequence"/>
</dbReference>
<accession>D2VTM9</accession>
<organism evidence="8">
    <name type="scientific">Naegleria gruberi</name>
    <name type="common">Amoeba</name>
    <dbReference type="NCBI Taxonomy" id="5762"/>
    <lineage>
        <taxon>Eukaryota</taxon>
        <taxon>Discoba</taxon>
        <taxon>Heterolobosea</taxon>
        <taxon>Tetramitia</taxon>
        <taxon>Eutetramitia</taxon>
        <taxon>Vahlkampfiidae</taxon>
        <taxon>Naegleria</taxon>
    </lineage>
</organism>
<gene>
    <name evidence="7" type="ORF">NAEGRDRAFT_81181</name>
</gene>
<evidence type="ECO:0000313" key="7">
    <source>
        <dbReference type="EMBL" id="EFC39960.1"/>
    </source>
</evidence>
<proteinExistence type="predicted"/>
<dbReference type="PANTHER" id="PTHR21328">
    <property type="entry name" value="POLY ADP-RIBOSE POLYMERASE FAMILY, MEMBER PARP"/>
    <property type="match status" value="1"/>
</dbReference>
<dbReference type="VEuPathDB" id="AmoebaDB:NAEGRDRAFT_81181"/>
<feature type="domain" description="PARP catalytic" evidence="6">
    <location>
        <begin position="479"/>
        <end position="668"/>
    </location>
</feature>
<dbReference type="OrthoDB" id="109543at2759"/>
<evidence type="ECO:0000256" key="5">
    <source>
        <dbReference type="RuleBase" id="RU362114"/>
    </source>
</evidence>
<keyword evidence="2 5" id="KW-0808">Transferase</keyword>
<dbReference type="OMA" id="KCQFEYI"/>
<dbReference type="InterPro" id="IPR012317">
    <property type="entry name" value="Poly(ADP-ribose)pol_cat_dom"/>
</dbReference>
<evidence type="ECO:0000259" key="6">
    <source>
        <dbReference type="PROSITE" id="PS51059"/>
    </source>
</evidence>